<dbReference type="InterPro" id="IPR012942">
    <property type="entry name" value="SRR1-like"/>
</dbReference>
<evidence type="ECO:0000313" key="3">
    <source>
        <dbReference type="Proteomes" id="UP000001067"/>
    </source>
</evidence>
<organism evidence="3">
    <name type="scientific">Pyrenophora teres f. teres (strain 0-1)</name>
    <name type="common">Barley net blotch fungus</name>
    <name type="synonym">Drechslera teres f. teres</name>
    <dbReference type="NCBI Taxonomy" id="861557"/>
    <lineage>
        <taxon>Eukaryota</taxon>
        <taxon>Fungi</taxon>
        <taxon>Dikarya</taxon>
        <taxon>Ascomycota</taxon>
        <taxon>Pezizomycotina</taxon>
        <taxon>Dothideomycetes</taxon>
        <taxon>Pleosporomycetidae</taxon>
        <taxon>Pleosporales</taxon>
        <taxon>Pleosporineae</taxon>
        <taxon>Pleosporaceae</taxon>
        <taxon>Pyrenophora</taxon>
    </lineage>
</organism>
<feature type="domain" description="SRR1-like" evidence="1">
    <location>
        <begin position="185"/>
        <end position="288"/>
    </location>
</feature>
<protein>
    <recommendedName>
        <fullName evidence="1">SRR1-like domain-containing protein</fullName>
    </recommendedName>
</protein>
<dbReference type="KEGG" id="pte:PTT_06657"/>
<gene>
    <name evidence="2" type="ORF">PTT_06657</name>
</gene>
<dbReference type="Pfam" id="PF07985">
    <property type="entry name" value="SRR1"/>
    <property type="match status" value="1"/>
</dbReference>
<accession>E3RFX6</accession>
<dbReference type="HOGENOM" id="CLU_750355_0_0_1"/>
<dbReference type="PANTHER" id="PTHR42080:SF1">
    <property type="entry name" value="SRR1-LIKE DOMAIN-CONTAINING PROTEIN"/>
    <property type="match status" value="1"/>
</dbReference>
<evidence type="ECO:0000313" key="2">
    <source>
        <dbReference type="EMBL" id="EFQ95395.1"/>
    </source>
</evidence>
<dbReference type="Proteomes" id="UP000001067">
    <property type="component" value="Unassembled WGS sequence"/>
</dbReference>
<dbReference type="AlphaFoldDB" id="E3RFX6"/>
<sequence>MSEEQQQTLRRSASAQSLKEREEKMILRIRPHPFENVAHFEAPFFTRALLQRVASEVELARKGNCIIEMPHILGGGVTKLQLESRIATAVSLSWYTTMKIAEYIGKTPGYVITPHYLPSTSRYTDSETLKGPIEMLTPDDSSYRVWKLIQQMPIPPSMDDGKVYENEVLMSKLWRDLPPRLDALTVRIENIVCAALGAPFLDGKKSYRSVTQHLLACSVSRYLSQLYAKDSGDAPSIPILAHDPVYTFEDVCLLWHLKPPITVVSDPYHYLAITPSTLVIIMYAPKTQPILEIVADVCFPSTPAAILSLEIRDYPWHKKSLVTTLDPWTPRVGKMLEGMDSVWLQGEEGVGNRVDQEYGRYLHWYTRKG</sequence>
<dbReference type="OrthoDB" id="3684667at2759"/>
<evidence type="ECO:0000259" key="1">
    <source>
        <dbReference type="Pfam" id="PF07985"/>
    </source>
</evidence>
<dbReference type="EMBL" id="GL532827">
    <property type="protein sequence ID" value="EFQ95395.1"/>
    <property type="molecule type" value="Genomic_DNA"/>
</dbReference>
<dbReference type="PANTHER" id="PTHR42080">
    <property type="entry name" value="SRR1 DOMAIN-CONTAINING PROTEIN"/>
    <property type="match status" value="1"/>
</dbReference>
<name>E3RFX6_PYRTT</name>
<keyword evidence="3" id="KW-1185">Reference proteome</keyword>
<proteinExistence type="predicted"/>
<reference evidence="2 3" key="1">
    <citation type="journal article" date="2010" name="Genome Biol.">
        <title>A first genome assembly of the barley fungal pathogen Pyrenophora teres f. teres.</title>
        <authorList>
            <person name="Ellwood S.R."/>
            <person name="Liu Z."/>
            <person name="Syme R.A."/>
            <person name="Lai Z."/>
            <person name="Hane J.K."/>
            <person name="Keiper F."/>
            <person name="Moffat C.S."/>
            <person name="Oliver R.P."/>
            <person name="Friesen T.L."/>
        </authorList>
    </citation>
    <scope>NUCLEOTIDE SEQUENCE [LARGE SCALE GENOMIC DNA]</scope>
    <source>
        <strain evidence="2 3">0-1</strain>
    </source>
</reference>